<name>A0A382RMA3_9ZZZZ</name>
<proteinExistence type="predicted"/>
<accession>A0A382RMA3</accession>
<evidence type="ECO:0000313" key="1">
    <source>
        <dbReference type="EMBL" id="SVC98833.1"/>
    </source>
</evidence>
<organism evidence="1">
    <name type="scientific">marine metagenome</name>
    <dbReference type="NCBI Taxonomy" id="408172"/>
    <lineage>
        <taxon>unclassified sequences</taxon>
        <taxon>metagenomes</taxon>
        <taxon>ecological metagenomes</taxon>
    </lineage>
</organism>
<gene>
    <name evidence="1" type="ORF">METZ01_LOCUS351687</name>
</gene>
<protein>
    <submittedName>
        <fullName evidence="1">Uncharacterized protein</fullName>
    </submittedName>
</protein>
<sequence length="26" mass="2988">MQINFPKPDSGNFESGYIFLKNLITN</sequence>
<dbReference type="AlphaFoldDB" id="A0A382RMA3"/>
<dbReference type="EMBL" id="UINC01122801">
    <property type="protein sequence ID" value="SVC98833.1"/>
    <property type="molecule type" value="Genomic_DNA"/>
</dbReference>
<reference evidence="1" key="1">
    <citation type="submission" date="2018-05" db="EMBL/GenBank/DDBJ databases">
        <authorList>
            <person name="Lanie J.A."/>
            <person name="Ng W.-L."/>
            <person name="Kazmierczak K.M."/>
            <person name="Andrzejewski T.M."/>
            <person name="Davidsen T.M."/>
            <person name="Wayne K.J."/>
            <person name="Tettelin H."/>
            <person name="Glass J.I."/>
            <person name="Rusch D."/>
            <person name="Podicherti R."/>
            <person name="Tsui H.-C.T."/>
            <person name="Winkler M.E."/>
        </authorList>
    </citation>
    <scope>NUCLEOTIDE SEQUENCE</scope>
</reference>